<sequence>MMLHIPSVLSLDEVNYLRSRLENTNWVDGKETVGPQGAQVKQNRQLPDHSEVSIELGNIILSAVKKHPLFYSAALPLRIVPPLFNAYAGGEHYGYHVDSAIRQVPNMDYSTSLSLRTDVSSTLFLCDPDEYDGGELEVIDTYGTHEVKLPAGDLIVYPSTSLHQVRPVTRGIRVCSFFWTQSMIRDDARRSMLFDMDQNIQTLRSQLGDSAEVLSLTAQYHNLVRMWAET</sequence>
<evidence type="ECO:0000256" key="3">
    <source>
        <dbReference type="ARBA" id="ARBA00022896"/>
    </source>
</evidence>
<dbReference type="NCBIfam" id="NF003974">
    <property type="entry name" value="PRK05467.1-3"/>
    <property type="match status" value="1"/>
</dbReference>
<feature type="domain" description="Fe2OG dioxygenase" evidence="8">
    <location>
        <begin position="78"/>
        <end position="182"/>
    </location>
</feature>
<evidence type="ECO:0000256" key="5">
    <source>
        <dbReference type="ARBA" id="ARBA00023002"/>
    </source>
</evidence>
<evidence type="ECO:0000313" key="9">
    <source>
        <dbReference type="EMBL" id="MFC0350334.1"/>
    </source>
</evidence>
<keyword evidence="4 7" id="KW-0223">Dioxygenase</keyword>
<dbReference type="PANTHER" id="PTHR41536">
    <property type="entry name" value="PKHD-TYPE HYDROXYLASE YBIX"/>
    <property type="match status" value="1"/>
</dbReference>
<keyword evidence="6 7" id="KW-0408">Iron</keyword>
<dbReference type="HAMAP" id="MF_00657">
    <property type="entry name" value="Hydroxyl_YbiX"/>
    <property type="match status" value="1"/>
</dbReference>
<dbReference type="InterPro" id="IPR006620">
    <property type="entry name" value="Pro_4_hyd_alph"/>
</dbReference>
<evidence type="ECO:0000256" key="2">
    <source>
        <dbReference type="ARBA" id="ARBA00022723"/>
    </source>
</evidence>
<comment type="cofactor">
    <cofactor evidence="7">
        <name>Fe(2+)</name>
        <dbReference type="ChEBI" id="CHEBI:29033"/>
    </cofactor>
    <text evidence="7">Binds 1 Fe(2+) ion per subunit.</text>
</comment>
<gene>
    <name evidence="9" type="ORF">ACFFJH_10995</name>
</gene>
<evidence type="ECO:0000256" key="4">
    <source>
        <dbReference type="ARBA" id="ARBA00022964"/>
    </source>
</evidence>
<evidence type="ECO:0000256" key="7">
    <source>
        <dbReference type="HAMAP-Rule" id="MF_00657"/>
    </source>
</evidence>
<proteinExistence type="inferred from homology"/>
<dbReference type="InterPro" id="IPR044862">
    <property type="entry name" value="Pro_4_hyd_alph_FE2OG_OXY"/>
</dbReference>
<dbReference type="PANTHER" id="PTHR41536:SF1">
    <property type="entry name" value="PKHD-TYPE HYDROXYLASE YBIX"/>
    <property type="match status" value="1"/>
</dbReference>
<evidence type="ECO:0000256" key="1">
    <source>
        <dbReference type="ARBA" id="ARBA00001961"/>
    </source>
</evidence>
<protein>
    <submittedName>
        <fullName evidence="9">Fe2+-dependent dioxygenase</fullName>
    </submittedName>
</protein>
<dbReference type="NCBIfam" id="NF003975">
    <property type="entry name" value="PRK05467.1-4"/>
    <property type="match status" value="1"/>
</dbReference>
<keyword evidence="3 7" id="KW-0847">Vitamin C</keyword>
<dbReference type="Gene3D" id="4.10.860.20">
    <property type="entry name" value="Rabenosyn, Rab binding domain"/>
    <property type="match status" value="1"/>
</dbReference>
<keyword evidence="5 7" id="KW-0560">Oxidoreductase</keyword>
<dbReference type="InterPro" id="IPR005123">
    <property type="entry name" value="Oxoglu/Fe-dep_dioxygenase_dom"/>
</dbReference>
<dbReference type="Gene3D" id="2.60.120.620">
    <property type="entry name" value="q2cbj1_9rhob like domain"/>
    <property type="match status" value="1"/>
</dbReference>
<keyword evidence="2 7" id="KW-0479">Metal-binding</keyword>
<name>A0ABV6IES4_9BURK</name>
<evidence type="ECO:0000256" key="6">
    <source>
        <dbReference type="ARBA" id="ARBA00023004"/>
    </source>
</evidence>
<reference evidence="9 10" key="1">
    <citation type="submission" date="2024-09" db="EMBL/GenBank/DDBJ databases">
        <authorList>
            <person name="Sun Q."/>
            <person name="Mori K."/>
        </authorList>
    </citation>
    <scope>NUCLEOTIDE SEQUENCE [LARGE SCALE GENOMIC DNA]</scope>
    <source>
        <strain evidence="9 10">CCM 8677</strain>
    </source>
</reference>
<evidence type="ECO:0000313" key="10">
    <source>
        <dbReference type="Proteomes" id="UP001589844"/>
    </source>
</evidence>
<dbReference type="PROSITE" id="PS51471">
    <property type="entry name" value="FE2OG_OXY"/>
    <property type="match status" value="1"/>
</dbReference>
<dbReference type="Pfam" id="PF18331">
    <property type="entry name" value="PKHD_C"/>
    <property type="match status" value="1"/>
</dbReference>
<dbReference type="SUPFAM" id="SSF51197">
    <property type="entry name" value="Clavaminate synthase-like"/>
    <property type="match status" value="1"/>
</dbReference>
<dbReference type="Pfam" id="PF13640">
    <property type="entry name" value="2OG-FeII_Oxy_3"/>
    <property type="match status" value="1"/>
</dbReference>
<feature type="binding site" evidence="7">
    <location>
        <position position="96"/>
    </location>
    <ligand>
        <name>Fe cation</name>
        <dbReference type="ChEBI" id="CHEBI:24875"/>
    </ligand>
</feature>
<dbReference type="RefSeq" id="WP_390212519.1">
    <property type="nucleotide sequence ID" value="NZ_JBHLXJ010000012.1"/>
</dbReference>
<feature type="binding site" evidence="7">
    <location>
        <position position="163"/>
    </location>
    <ligand>
        <name>Fe cation</name>
        <dbReference type="ChEBI" id="CHEBI:24875"/>
    </ligand>
</feature>
<dbReference type="GO" id="GO:0051213">
    <property type="term" value="F:dioxygenase activity"/>
    <property type="evidence" value="ECO:0007669"/>
    <property type="project" value="UniProtKB-KW"/>
</dbReference>
<feature type="binding site" evidence="7">
    <location>
        <position position="173"/>
    </location>
    <ligand>
        <name>2-oxoglutarate</name>
        <dbReference type="ChEBI" id="CHEBI:16810"/>
    </ligand>
</feature>
<dbReference type="InterPro" id="IPR023550">
    <property type="entry name" value="PKHD_hydroxylase"/>
</dbReference>
<comment type="caution">
    <text evidence="9">The sequence shown here is derived from an EMBL/GenBank/DDBJ whole genome shotgun (WGS) entry which is preliminary data.</text>
</comment>
<dbReference type="SMART" id="SM00702">
    <property type="entry name" value="P4Hc"/>
    <property type="match status" value="1"/>
</dbReference>
<keyword evidence="10" id="KW-1185">Reference proteome</keyword>
<feature type="binding site" evidence="7">
    <location>
        <position position="98"/>
    </location>
    <ligand>
        <name>Fe cation</name>
        <dbReference type="ChEBI" id="CHEBI:24875"/>
    </ligand>
</feature>
<evidence type="ECO:0000259" key="8">
    <source>
        <dbReference type="PROSITE" id="PS51471"/>
    </source>
</evidence>
<accession>A0ABV6IES4</accession>
<dbReference type="Proteomes" id="UP001589844">
    <property type="component" value="Unassembled WGS sequence"/>
</dbReference>
<comment type="cofactor">
    <cofactor evidence="1 7">
        <name>L-ascorbate</name>
        <dbReference type="ChEBI" id="CHEBI:38290"/>
    </cofactor>
</comment>
<dbReference type="EMBL" id="JBHLXJ010000012">
    <property type="protein sequence ID" value="MFC0350334.1"/>
    <property type="molecule type" value="Genomic_DNA"/>
</dbReference>
<organism evidence="9 10">
    <name type="scientific">Undibacterium danionis</name>
    <dbReference type="NCBI Taxonomy" id="1812100"/>
    <lineage>
        <taxon>Bacteria</taxon>
        <taxon>Pseudomonadati</taxon>
        <taxon>Pseudomonadota</taxon>
        <taxon>Betaproteobacteria</taxon>
        <taxon>Burkholderiales</taxon>
        <taxon>Oxalobacteraceae</taxon>
        <taxon>Undibacterium</taxon>
    </lineage>
</organism>
<dbReference type="InterPro" id="IPR041097">
    <property type="entry name" value="PKHD_C"/>
</dbReference>